<dbReference type="PANTHER" id="PTHR28207">
    <property type="entry name" value="ATP SYNTHASE SUBUNIT H, MITOCHONDRIAL"/>
    <property type="match status" value="1"/>
</dbReference>
<sequence length="142" mass="15608">MIAQSIRASRQALVRVARQQPAYVARRTFITPTAVRSAARKSDNTDPIGVVADLVQDMYLRELKNYKVPQVKASDAEGQVKKFAIPKAPASPEETDIASELKAYETQTVEVEGASSEDGEVLPQEDWFEEEDESITTAGATH</sequence>
<dbReference type="PANTHER" id="PTHR28207:SF1">
    <property type="entry name" value="ATP SYNTHASE SUBUNIT H, MITOCHONDRIAL"/>
    <property type="match status" value="1"/>
</dbReference>
<name>A0A8H5ZGI2_COCSA</name>
<reference evidence="2" key="1">
    <citation type="submission" date="2019-11" db="EMBL/GenBank/DDBJ databases">
        <title>Bipolaris sorokiniana Genome sequencing.</title>
        <authorList>
            <person name="Wang H."/>
        </authorList>
    </citation>
    <scope>NUCLEOTIDE SEQUENCE</scope>
</reference>
<dbReference type="AlphaFoldDB" id="A0A8H5ZGI2"/>
<accession>A0A8H5ZGI2</accession>
<evidence type="ECO:0000313" key="3">
    <source>
        <dbReference type="Proteomes" id="UP000624244"/>
    </source>
</evidence>
<dbReference type="EMBL" id="WNKQ01000010">
    <property type="protein sequence ID" value="KAF5848847.1"/>
    <property type="molecule type" value="Genomic_DNA"/>
</dbReference>
<comment type="caution">
    <text evidence="2">The sequence shown here is derived from an EMBL/GenBank/DDBJ whole genome shotgun (WGS) entry which is preliminary data.</text>
</comment>
<proteinExistence type="predicted"/>
<evidence type="ECO:0000313" key="2">
    <source>
        <dbReference type="EMBL" id="KAF5848847.1"/>
    </source>
</evidence>
<feature type="region of interest" description="Disordered" evidence="1">
    <location>
        <begin position="107"/>
        <end position="142"/>
    </location>
</feature>
<dbReference type="Pfam" id="PF10775">
    <property type="entry name" value="ATP_sub_h"/>
    <property type="match status" value="1"/>
</dbReference>
<gene>
    <name evidence="2" type="ORF">GGP41_009955</name>
</gene>
<dbReference type="InterPro" id="IPR019711">
    <property type="entry name" value="ATP_synth_F0_suH"/>
</dbReference>
<organism evidence="2 3">
    <name type="scientific">Cochliobolus sativus</name>
    <name type="common">Common root rot and spot blotch fungus</name>
    <name type="synonym">Bipolaris sorokiniana</name>
    <dbReference type="NCBI Taxonomy" id="45130"/>
    <lineage>
        <taxon>Eukaryota</taxon>
        <taxon>Fungi</taxon>
        <taxon>Dikarya</taxon>
        <taxon>Ascomycota</taxon>
        <taxon>Pezizomycotina</taxon>
        <taxon>Dothideomycetes</taxon>
        <taxon>Pleosporomycetidae</taxon>
        <taxon>Pleosporales</taxon>
        <taxon>Pleosporineae</taxon>
        <taxon>Pleosporaceae</taxon>
        <taxon>Bipolaris</taxon>
    </lineage>
</organism>
<dbReference type="GO" id="GO:0046933">
    <property type="term" value="F:proton-transporting ATP synthase activity, rotational mechanism"/>
    <property type="evidence" value="ECO:0007669"/>
    <property type="project" value="TreeGrafter"/>
</dbReference>
<dbReference type="Proteomes" id="UP000624244">
    <property type="component" value="Unassembled WGS sequence"/>
</dbReference>
<evidence type="ECO:0000256" key="1">
    <source>
        <dbReference type="SAM" id="MobiDB-lite"/>
    </source>
</evidence>
<protein>
    <submittedName>
        <fullName evidence="2">Uncharacterized protein</fullName>
    </submittedName>
</protein>